<dbReference type="AlphaFoldDB" id="A0A177YIY2"/>
<sequence length="354" mass="36700">MSVTTRVLVGLTASLMLCAGGATATAAPIDVPWSPDTAVDTEVEFVSDGITYYGSLRPSVGETRGAALLLPGSGPIDRNGNVQAANISPSTIAYIADALAQRGITTLRFDKIGAGRTGTDGLDPADPPGFTDQVDAAEAAAAVLSERTGISGDDFAVLGHSEGGLTALALADRGVAVGKLGLLAPLSIRYFDLLHAQLNRNFDLAVSSGQATPADADVWRGRLDETIAALRAGEPLPYPDDEVLAPIGFDEESATFLTEADALDPAVLAGRLPSGTDVLLTCSDKDLNVSCGQTDVLFDALQGTDVDYARFTNASHMLAELGPLPTTGFDMYAPLPQSSEFRGALDAWVDRAFA</sequence>
<accession>A0A177YIY2</accession>
<dbReference type="InterPro" id="IPR022742">
    <property type="entry name" value="Hydrolase_4"/>
</dbReference>
<reference evidence="3 4" key="1">
    <citation type="submission" date="2016-03" db="EMBL/GenBank/DDBJ databases">
        <title>Genome sequence of Rhodococcus kyotonensis KB10.</title>
        <authorList>
            <person name="Jeong H."/>
            <person name="Hong C.E."/>
            <person name="Jo S.H."/>
            <person name="Park J.M."/>
        </authorList>
    </citation>
    <scope>NUCLEOTIDE SEQUENCE [LARGE SCALE GENOMIC DNA]</scope>
    <source>
        <strain evidence="3 4">KB10</strain>
    </source>
</reference>
<dbReference type="Pfam" id="PF12146">
    <property type="entry name" value="Hydrolase_4"/>
    <property type="match status" value="1"/>
</dbReference>
<evidence type="ECO:0000256" key="1">
    <source>
        <dbReference type="SAM" id="SignalP"/>
    </source>
</evidence>
<evidence type="ECO:0000313" key="4">
    <source>
        <dbReference type="Proteomes" id="UP000077519"/>
    </source>
</evidence>
<dbReference type="Proteomes" id="UP000077519">
    <property type="component" value="Unassembled WGS sequence"/>
</dbReference>
<comment type="caution">
    <text evidence="3">The sequence shown here is derived from an EMBL/GenBank/DDBJ whole genome shotgun (WGS) entry which is preliminary data.</text>
</comment>
<dbReference type="RefSeq" id="WP_084423632.1">
    <property type="nucleotide sequence ID" value="NZ_LVHI01000009.1"/>
</dbReference>
<name>A0A177YIY2_9NOCA</name>
<evidence type="ECO:0000259" key="2">
    <source>
        <dbReference type="Pfam" id="PF12146"/>
    </source>
</evidence>
<feature type="domain" description="Serine aminopeptidase S33" evidence="2">
    <location>
        <begin position="92"/>
        <end position="185"/>
    </location>
</feature>
<keyword evidence="4" id="KW-1185">Reference proteome</keyword>
<evidence type="ECO:0000313" key="3">
    <source>
        <dbReference type="EMBL" id="OAK55546.1"/>
    </source>
</evidence>
<dbReference type="SUPFAM" id="SSF53474">
    <property type="entry name" value="alpha/beta-Hydrolases"/>
    <property type="match status" value="1"/>
</dbReference>
<proteinExistence type="predicted"/>
<protein>
    <recommendedName>
        <fullName evidence="2">Serine aminopeptidase S33 domain-containing protein</fullName>
    </recommendedName>
</protein>
<dbReference type="GO" id="GO:0052689">
    <property type="term" value="F:carboxylic ester hydrolase activity"/>
    <property type="evidence" value="ECO:0007669"/>
    <property type="project" value="TreeGrafter"/>
</dbReference>
<organism evidence="3 4">
    <name type="scientific">Rhodococcoides kyotonense</name>
    <dbReference type="NCBI Taxonomy" id="398843"/>
    <lineage>
        <taxon>Bacteria</taxon>
        <taxon>Bacillati</taxon>
        <taxon>Actinomycetota</taxon>
        <taxon>Actinomycetes</taxon>
        <taxon>Mycobacteriales</taxon>
        <taxon>Nocardiaceae</taxon>
        <taxon>Rhodococcoides</taxon>
    </lineage>
</organism>
<dbReference type="InterPro" id="IPR053145">
    <property type="entry name" value="AB_hydrolase_Est10"/>
</dbReference>
<gene>
    <name evidence="3" type="ORF">A3K89_19525</name>
</gene>
<keyword evidence="1" id="KW-0732">Signal</keyword>
<dbReference type="Gene3D" id="3.40.50.1820">
    <property type="entry name" value="alpha/beta hydrolase"/>
    <property type="match status" value="1"/>
</dbReference>
<feature type="signal peptide" evidence="1">
    <location>
        <begin position="1"/>
        <end position="26"/>
    </location>
</feature>
<dbReference type="PANTHER" id="PTHR43265:SF1">
    <property type="entry name" value="ESTERASE ESTD"/>
    <property type="match status" value="1"/>
</dbReference>
<dbReference type="EMBL" id="LVHI01000009">
    <property type="protein sequence ID" value="OAK55546.1"/>
    <property type="molecule type" value="Genomic_DNA"/>
</dbReference>
<feature type="chain" id="PRO_5008079879" description="Serine aminopeptidase S33 domain-containing protein" evidence="1">
    <location>
        <begin position="27"/>
        <end position="354"/>
    </location>
</feature>
<dbReference type="InterPro" id="IPR029058">
    <property type="entry name" value="AB_hydrolase_fold"/>
</dbReference>
<dbReference type="PANTHER" id="PTHR43265">
    <property type="entry name" value="ESTERASE ESTD"/>
    <property type="match status" value="1"/>
</dbReference>